<dbReference type="Proteomes" id="UP001642409">
    <property type="component" value="Unassembled WGS sequence"/>
</dbReference>
<name>A0AA86PL26_9EUKA</name>
<gene>
    <name evidence="1" type="ORF">HINF_LOCUS28926</name>
    <name evidence="2" type="ORF">HINF_LOCUS42709</name>
</gene>
<sequence>MMVYLSCRRKIHWVKERRTKEVLLRAFDGIQLNEETIGVITQVIDNTTYISEADIPTDISGVPIDLTNYYEETFVILHLLLMVFDEIRSDLENCFNQLTFNIQGLFGVVISQNVVSNNQDILSLQSYFRHVY</sequence>
<evidence type="ECO:0000313" key="2">
    <source>
        <dbReference type="EMBL" id="CAL6048474.1"/>
    </source>
</evidence>
<accession>A0AA86PL26</accession>
<keyword evidence="3" id="KW-1185">Reference proteome</keyword>
<comment type="caution">
    <text evidence="1">The sequence shown here is derived from an EMBL/GenBank/DDBJ whole genome shotgun (WGS) entry which is preliminary data.</text>
</comment>
<dbReference type="EMBL" id="CATOUU010000688">
    <property type="protein sequence ID" value="CAI9941281.1"/>
    <property type="molecule type" value="Genomic_DNA"/>
</dbReference>
<reference evidence="2 3" key="2">
    <citation type="submission" date="2024-07" db="EMBL/GenBank/DDBJ databases">
        <authorList>
            <person name="Akdeniz Z."/>
        </authorList>
    </citation>
    <scope>NUCLEOTIDE SEQUENCE [LARGE SCALE GENOMIC DNA]</scope>
</reference>
<reference evidence="1" key="1">
    <citation type="submission" date="2023-06" db="EMBL/GenBank/DDBJ databases">
        <authorList>
            <person name="Kurt Z."/>
        </authorList>
    </citation>
    <scope>NUCLEOTIDE SEQUENCE</scope>
</reference>
<evidence type="ECO:0000313" key="1">
    <source>
        <dbReference type="EMBL" id="CAI9941281.1"/>
    </source>
</evidence>
<organism evidence="1">
    <name type="scientific">Hexamita inflata</name>
    <dbReference type="NCBI Taxonomy" id="28002"/>
    <lineage>
        <taxon>Eukaryota</taxon>
        <taxon>Metamonada</taxon>
        <taxon>Diplomonadida</taxon>
        <taxon>Hexamitidae</taxon>
        <taxon>Hexamitinae</taxon>
        <taxon>Hexamita</taxon>
    </lineage>
</organism>
<protein>
    <submittedName>
        <fullName evidence="2">Hypothetical_protein</fullName>
    </submittedName>
</protein>
<dbReference type="EMBL" id="CAXDID020000175">
    <property type="protein sequence ID" value="CAL6048474.1"/>
    <property type="molecule type" value="Genomic_DNA"/>
</dbReference>
<dbReference type="AlphaFoldDB" id="A0AA86PL26"/>
<proteinExistence type="predicted"/>
<evidence type="ECO:0000313" key="3">
    <source>
        <dbReference type="Proteomes" id="UP001642409"/>
    </source>
</evidence>